<dbReference type="Proteomes" id="UP000191691">
    <property type="component" value="Unassembled WGS sequence"/>
</dbReference>
<feature type="domain" description="Isochorismatase-like" evidence="9">
    <location>
        <begin position="10"/>
        <end position="230"/>
    </location>
</feature>
<name>A0A1V6YSD9_PENNA</name>
<evidence type="ECO:0000256" key="3">
    <source>
        <dbReference type="ARBA" id="ARBA00022723"/>
    </source>
</evidence>
<keyword evidence="11" id="KW-1185">Reference proteome</keyword>
<dbReference type="InterPro" id="IPR036380">
    <property type="entry name" value="Isochorismatase-like_sf"/>
</dbReference>
<feature type="region of interest" description="Disordered" evidence="8">
    <location>
        <begin position="63"/>
        <end position="96"/>
    </location>
</feature>
<dbReference type="PANTHER" id="PTHR11080">
    <property type="entry name" value="PYRAZINAMIDASE/NICOTINAMIDASE"/>
    <property type="match status" value="1"/>
</dbReference>
<dbReference type="PANTHER" id="PTHR11080:SF2">
    <property type="entry name" value="LD05707P"/>
    <property type="match status" value="1"/>
</dbReference>
<comment type="similarity">
    <text evidence="1">Belongs to the isochorismatase family.</text>
</comment>
<evidence type="ECO:0000256" key="7">
    <source>
        <dbReference type="ARBA" id="ARBA00043224"/>
    </source>
</evidence>
<evidence type="ECO:0000256" key="2">
    <source>
        <dbReference type="ARBA" id="ARBA00022642"/>
    </source>
</evidence>
<evidence type="ECO:0000256" key="6">
    <source>
        <dbReference type="ARBA" id="ARBA00039017"/>
    </source>
</evidence>
<evidence type="ECO:0000259" key="9">
    <source>
        <dbReference type="Pfam" id="PF00857"/>
    </source>
</evidence>
<dbReference type="CDD" id="cd01011">
    <property type="entry name" value="nicotinamidase"/>
    <property type="match status" value="1"/>
</dbReference>
<dbReference type="AlphaFoldDB" id="A0A1V6YSD9"/>
<proteinExistence type="inferred from homology"/>
<keyword evidence="3" id="KW-0479">Metal-binding</keyword>
<dbReference type="EC" id="3.5.1.19" evidence="6"/>
<evidence type="ECO:0000256" key="4">
    <source>
        <dbReference type="ARBA" id="ARBA00022801"/>
    </source>
</evidence>
<accession>A0A1V6YSD9</accession>
<gene>
    <name evidence="10" type="ORF">PENNAL_c0012G02212</name>
</gene>
<dbReference type="SUPFAM" id="SSF52499">
    <property type="entry name" value="Isochorismatase-like hydrolases"/>
    <property type="match status" value="1"/>
</dbReference>
<dbReference type="STRING" id="60175.A0A1V6YSD9"/>
<reference evidence="11" key="1">
    <citation type="journal article" date="2017" name="Nat. Microbiol.">
        <title>Global analysis of biosynthetic gene clusters reveals vast potential of secondary metabolite production in Penicillium species.</title>
        <authorList>
            <person name="Nielsen J.C."/>
            <person name="Grijseels S."/>
            <person name="Prigent S."/>
            <person name="Ji B."/>
            <person name="Dainat J."/>
            <person name="Nielsen K.F."/>
            <person name="Frisvad J.C."/>
            <person name="Workman M."/>
            <person name="Nielsen J."/>
        </authorList>
    </citation>
    <scope>NUCLEOTIDE SEQUENCE [LARGE SCALE GENOMIC DNA]</scope>
    <source>
        <strain evidence="11">IBT 13039</strain>
    </source>
</reference>
<dbReference type="GO" id="GO:0019363">
    <property type="term" value="P:pyridine nucleotide biosynthetic process"/>
    <property type="evidence" value="ECO:0007669"/>
    <property type="project" value="UniProtKB-KW"/>
</dbReference>
<comment type="caution">
    <text evidence="10">The sequence shown here is derived from an EMBL/GenBank/DDBJ whole genome shotgun (WGS) entry which is preliminary data.</text>
</comment>
<dbReference type="GO" id="GO:0046872">
    <property type="term" value="F:metal ion binding"/>
    <property type="evidence" value="ECO:0007669"/>
    <property type="project" value="UniProtKB-KW"/>
</dbReference>
<dbReference type="InterPro" id="IPR022036">
    <property type="entry name" value="DUF3605"/>
</dbReference>
<sequence length="508" mass="57122">MATNRTIRPALIVVDMQEDFCPPHGSLAVAGGRGIASIINTLLAKPGFVVRIMTKDYHPKDHISFSSNHPGPDNQPFSSFVTMKNPAPGKESKTKPQQLWPVHCVAGTPGAEIIREIETSSEHLVVQKGMRPEIEMYSVFADAFGNCDHGTNAHSVSLDVAAVLKDQGITDVFVVGLAGDYCVKATALDALKVGFKSWVIEEGTKCVVPANWDAIKEELETAGVSIISMNDPIVRDTGSELNLLAMLHSRRPSMPAPISGLDKKSTDADADADANAALNFHDQRLPSETLPYWLVNLPRSQWTAECPSFLRDQSAKNINSLSTPDHLYIRQTWEQVKEITGTNRIDRFQRVPSELRKYLEYMAHIKAEYTSVMRFVIKERLGWGDNWEDVKPRGGPFEYEEDIRIIYNDWPYGVDKDIIHLVVWTKFELEDDPTTDDLTTSARGAIESYVQDTFRSRVPPELEVVWFKNWKSLKSVPGIEHFHVMLHRPDMAFVREITRGDVPLIERL</sequence>
<comment type="pathway">
    <text evidence="5">Cofactor biosynthesis; nicotinate biosynthesis; nicotinate from nicotinamide: step 1/1.</text>
</comment>
<evidence type="ECO:0000313" key="11">
    <source>
        <dbReference type="Proteomes" id="UP000191691"/>
    </source>
</evidence>
<dbReference type="InterPro" id="IPR000868">
    <property type="entry name" value="Isochorismatase-like_dom"/>
</dbReference>
<feature type="compositionally biased region" description="Polar residues" evidence="8">
    <location>
        <begin position="64"/>
        <end position="82"/>
    </location>
</feature>
<evidence type="ECO:0000313" key="10">
    <source>
        <dbReference type="EMBL" id="OQE90385.1"/>
    </source>
</evidence>
<dbReference type="Gene3D" id="3.40.50.850">
    <property type="entry name" value="Isochorismatase-like"/>
    <property type="match status" value="1"/>
</dbReference>
<dbReference type="GO" id="GO:0008936">
    <property type="term" value="F:nicotinamidase activity"/>
    <property type="evidence" value="ECO:0007669"/>
    <property type="project" value="UniProtKB-EC"/>
</dbReference>
<dbReference type="OMA" id="MRPEIEM"/>
<evidence type="ECO:0000256" key="1">
    <source>
        <dbReference type="ARBA" id="ARBA00006336"/>
    </source>
</evidence>
<dbReference type="EMBL" id="MOOB01000012">
    <property type="protein sequence ID" value="OQE90385.1"/>
    <property type="molecule type" value="Genomic_DNA"/>
</dbReference>
<keyword evidence="2" id="KW-0662">Pyridine nucleotide biosynthesis</keyword>
<keyword evidence="4" id="KW-0378">Hydrolase</keyword>
<dbReference type="InterPro" id="IPR052347">
    <property type="entry name" value="Isochorismatase_Nicotinamidase"/>
</dbReference>
<organism evidence="10 11">
    <name type="scientific">Penicillium nalgiovense</name>
    <dbReference type="NCBI Taxonomy" id="60175"/>
    <lineage>
        <taxon>Eukaryota</taxon>
        <taxon>Fungi</taxon>
        <taxon>Dikarya</taxon>
        <taxon>Ascomycota</taxon>
        <taxon>Pezizomycotina</taxon>
        <taxon>Eurotiomycetes</taxon>
        <taxon>Eurotiomycetidae</taxon>
        <taxon>Eurotiales</taxon>
        <taxon>Aspergillaceae</taxon>
        <taxon>Penicillium</taxon>
    </lineage>
</organism>
<protein>
    <recommendedName>
        <fullName evidence="6">nicotinamidase</fullName>
        <ecNumber evidence="6">3.5.1.19</ecNumber>
    </recommendedName>
    <alternativeName>
        <fullName evidence="7">Nicotinamide deamidase</fullName>
    </alternativeName>
</protein>
<evidence type="ECO:0000256" key="5">
    <source>
        <dbReference type="ARBA" id="ARBA00037900"/>
    </source>
</evidence>
<dbReference type="Pfam" id="PF12239">
    <property type="entry name" value="DUF3605"/>
    <property type="match status" value="1"/>
</dbReference>
<evidence type="ECO:0000256" key="8">
    <source>
        <dbReference type="SAM" id="MobiDB-lite"/>
    </source>
</evidence>
<dbReference type="Pfam" id="PF00857">
    <property type="entry name" value="Isochorismatase"/>
    <property type="match status" value="1"/>
</dbReference>